<protein>
    <recommendedName>
        <fullName evidence="7">Major facilitator superfamily (MFS) profile domain-containing protein</fullName>
    </recommendedName>
</protein>
<reference evidence="8" key="1">
    <citation type="journal article" date="2021" name="Open Biol.">
        <title>Shared evolutionary footprints suggest mitochondrial oxidative damage underlies multiple complex I losses in fungi.</title>
        <authorList>
            <person name="Schikora-Tamarit M.A."/>
            <person name="Marcet-Houben M."/>
            <person name="Nosek J."/>
            <person name="Gabaldon T."/>
        </authorList>
    </citation>
    <scope>NUCLEOTIDE SEQUENCE</scope>
    <source>
        <strain evidence="8">CBS6341</strain>
    </source>
</reference>
<feature type="transmembrane region" description="Helical" evidence="6">
    <location>
        <begin position="149"/>
        <end position="166"/>
    </location>
</feature>
<evidence type="ECO:0000256" key="4">
    <source>
        <dbReference type="ARBA" id="ARBA00022989"/>
    </source>
</evidence>
<keyword evidence="2" id="KW-0813">Transport</keyword>
<dbReference type="PANTHER" id="PTHR43791:SF39">
    <property type="entry name" value="TRANSPORTER LIZ1_SEO1, PUTATIVE (AFU_ORTHOLOGUE AFUA_3G00980)-RELATED"/>
    <property type="match status" value="1"/>
</dbReference>
<evidence type="ECO:0000313" key="9">
    <source>
        <dbReference type="Proteomes" id="UP000769528"/>
    </source>
</evidence>
<keyword evidence="9" id="KW-1185">Reference proteome</keyword>
<comment type="subcellular location">
    <subcellularLocation>
        <location evidence="1">Membrane</location>
        <topology evidence="1">Multi-pass membrane protein</topology>
    </subcellularLocation>
</comment>
<dbReference type="InterPro" id="IPR036259">
    <property type="entry name" value="MFS_trans_sf"/>
</dbReference>
<evidence type="ECO:0000256" key="5">
    <source>
        <dbReference type="ARBA" id="ARBA00023136"/>
    </source>
</evidence>
<dbReference type="PROSITE" id="PS50850">
    <property type="entry name" value="MFS"/>
    <property type="match status" value="1"/>
</dbReference>
<evidence type="ECO:0000256" key="2">
    <source>
        <dbReference type="ARBA" id="ARBA00022448"/>
    </source>
</evidence>
<feature type="domain" description="Major facilitator superfamily (MFS) profile" evidence="7">
    <location>
        <begin position="111"/>
        <end position="239"/>
    </location>
</feature>
<name>A0A9P8TDH5_9ASCO</name>
<comment type="caution">
    <text evidence="8">The sequence shown here is derived from an EMBL/GenBank/DDBJ whole genome shotgun (WGS) entry which is preliminary data.</text>
</comment>
<dbReference type="OrthoDB" id="3639251at2759"/>
<evidence type="ECO:0000256" key="3">
    <source>
        <dbReference type="ARBA" id="ARBA00022692"/>
    </source>
</evidence>
<dbReference type="GO" id="GO:0022857">
    <property type="term" value="F:transmembrane transporter activity"/>
    <property type="evidence" value="ECO:0007669"/>
    <property type="project" value="InterPro"/>
</dbReference>
<keyword evidence="5 6" id="KW-0472">Membrane</keyword>
<reference evidence="8" key="2">
    <citation type="submission" date="2021-01" db="EMBL/GenBank/DDBJ databases">
        <authorList>
            <person name="Schikora-Tamarit M.A."/>
        </authorList>
    </citation>
    <scope>NUCLEOTIDE SEQUENCE</scope>
    <source>
        <strain evidence="8">CBS6341</strain>
    </source>
</reference>
<dbReference type="InterPro" id="IPR020846">
    <property type="entry name" value="MFS_dom"/>
</dbReference>
<gene>
    <name evidence="8" type="ORF">WICMUC_003075</name>
</gene>
<dbReference type="Proteomes" id="UP000769528">
    <property type="component" value="Unassembled WGS sequence"/>
</dbReference>
<accession>A0A9P8TDH5</accession>
<dbReference type="PANTHER" id="PTHR43791">
    <property type="entry name" value="PERMEASE-RELATED"/>
    <property type="match status" value="1"/>
</dbReference>
<organism evidence="8 9">
    <name type="scientific">Wickerhamomyces mucosus</name>
    <dbReference type="NCBI Taxonomy" id="1378264"/>
    <lineage>
        <taxon>Eukaryota</taxon>
        <taxon>Fungi</taxon>
        <taxon>Dikarya</taxon>
        <taxon>Ascomycota</taxon>
        <taxon>Saccharomycotina</taxon>
        <taxon>Saccharomycetes</taxon>
        <taxon>Phaffomycetales</taxon>
        <taxon>Wickerhamomycetaceae</taxon>
        <taxon>Wickerhamomyces</taxon>
    </lineage>
</organism>
<dbReference type="EMBL" id="JAEUBF010000825">
    <property type="protein sequence ID" value="KAH3674734.1"/>
    <property type="molecule type" value="Genomic_DNA"/>
</dbReference>
<dbReference type="Gene3D" id="1.20.1250.20">
    <property type="entry name" value="MFS general substrate transporter like domains"/>
    <property type="match status" value="1"/>
</dbReference>
<dbReference type="InterPro" id="IPR011701">
    <property type="entry name" value="MFS"/>
</dbReference>
<sequence>MSLEEKNGIAVDIDQYNEIDSDSFQGSKEVVKKSFNKWKFFFLNSEDHPDNEDLFDGEPYTIDNMLEYEADGFRLDISQFPWWKKAIGFWWDGIFLPPTERKYIFKLDFFLLLYTIFACFVKYLDQTAILNSYVSGMKEDLDMYGKNDYNYLTTFFNIGYLSFSIFMSTINKSLRPSFFLPFCEVLWTVIVMATAAATTKQQVFGLRFIQGIVESTSFPGLVMVISEWYSVESCNTTSC</sequence>
<feature type="transmembrane region" description="Helical" evidence="6">
    <location>
        <begin position="109"/>
        <end position="129"/>
    </location>
</feature>
<keyword evidence="3 6" id="KW-0812">Transmembrane</keyword>
<evidence type="ECO:0000256" key="6">
    <source>
        <dbReference type="SAM" id="Phobius"/>
    </source>
</evidence>
<evidence type="ECO:0000259" key="7">
    <source>
        <dbReference type="PROSITE" id="PS50850"/>
    </source>
</evidence>
<feature type="transmembrane region" description="Helical" evidence="6">
    <location>
        <begin position="178"/>
        <end position="197"/>
    </location>
</feature>
<evidence type="ECO:0000256" key="1">
    <source>
        <dbReference type="ARBA" id="ARBA00004141"/>
    </source>
</evidence>
<evidence type="ECO:0000313" key="8">
    <source>
        <dbReference type="EMBL" id="KAH3674734.1"/>
    </source>
</evidence>
<dbReference type="AlphaFoldDB" id="A0A9P8TDH5"/>
<proteinExistence type="predicted"/>
<dbReference type="SUPFAM" id="SSF103473">
    <property type="entry name" value="MFS general substrate transporter"/>
    <property type="match status" value="1"/>
</dbReference>
<dbReference type="Pfam" id="PF07690">
    <property type="entry name" value="MFS_1"/>
    <property type="match status" value="1"/>
</dbReference>
<keyword evidence="4 6" id="KW-1133">Transmembrane helix</keyword>
<dbReference type="GO" id="GO:0016020">
    <property type="term" value="C:membrane"/>
    <property type="evidence" value="ECO:0007669"/>
    <property type="project" value="UniProtKB-SubCell"/>
</dbReference>